<name>A0A0D6ZAH6_9BACI</name>
<evidence type="ECO:0000313" key="2">
    <source>
        <dbReference type="Proteomes" id="UP000032512"/>
    </source>
</evidence>
<dbReference type="Proteomes" id="UP000032512">
    <property type="component" value="Unassembled WGS sequence"/>
</dbReference>
<proteinExistence type="predicted"/>
<dbReference type="OrthoDB" id="2934625at2"/>
<comment type="caution">
    <text evidence="1">The sequence shown here is derived from an EMBL/GenBank/DDBJ whole genome shotgun (WGS) entry which is preliminary data.</text>
</comment>
<protein>
    <submittedName>
        <fullName evidence="1">Preprotein translocase subunit SecA</fullName>
    </submittedName>
</protein>
<gene>
    <name evidence="1" type="ORF">UB32_06445</name>
</gene>
<reference evidence="1 2" key="1">
    <citation type="submission" date="2015-01" db="EMBL/GenBank/DDBJ databases">
        <title>Draft genome sequences of the supercritical CO2 tolerant bacteria Bacillus subterraneus MITOT1 and Bacillus cereus MIT0214.</title>
        <authorList>
            <person name="Peet K.C."/>
            <person name="Thompson J.R."/>
        </authorList>
    </citation>
    <scope>NUCLEOTIDE SEQUENCE [LARGE SCALE GENOMIC DNA]</scope>
    <source>
        <strain evidence="1 2">MITOT1</strain>
    </source>
</reference>
<evidence type="ECO:0000313" key="1">
    <source>
        <dbReference type="EMBL" id="KIY22784.1"/>
    </source>
</evidence>
<keyword evidence="2" id="KW-1185">Reference proteome</keyword>
<dbReference type="AlphaFoldDB" id="A0A0D6ZAH6"/>
<dbReference type="EMBL" id="JXIQ01000038">
    <property type="protein sequence ID" value="KIY22784.1"/>
    <property type="molecule type" value="Genomic_DNA"/>
</dbReference>
<dbReference type="PATRIC" id="fig|285983.3.peg.3849"/>
<accession>A0A0D6ZAH6</accession>
<organism evidence="1 2">
    <name type="scientific">Mesobacillus subterraneus</name>
    <dbReference type="NCBI Taxonomy" id="285983"/>
    <lineage>
        <taxon>Bacteria</taxon>
        <taxon>Bacillati</taxon>
        <taxon>Bacillota</taxon>
        <taxon>Bacilli</taxon>
        <taxon>Bacillales</taxon>
        <taxon>Bacillaceae</taxon>
        <taxon>Mesobacillus</taxon>
    </lineage>
</organism>
<dbReference type="RefSeq" id="WP_044392191.1">
    <property type="nucleotide sequence ID" value="NZ_JXIQ01000038.1"/>
</dbReference>
<sequence length="72" mass="8303">MYVVHFFENRKELLNQLRQQIPTVGDDVKIKGWKGKVTKVVAIDEKTFHVQLALESKTKPVLATDPGKKKKR</sequence>